<feature type="transmembrane region" description="Helical" evidence="10">
    <location>
        <begin position="54"/>
        <end position="77"/>
    </location>
</feature>
<feature type="transmembrane region" description="Helical" evidence="10">
    <location>
        <begin position="98"/>
        <end position="118"/>
    </location>
</feature>
<feature type="transmembrane region" description="Helical" evidence="10">
    <location>
        <begin position="239"/>
        <end position="261"/>
    </location>
</feature>
<keyword evidence="12" id="KW-1185">Reference proteome</keyword>
<feature type="transmembrane region" description="Helical" evidence="10">
    <location>
        <begin position="138"/>
        <end position="159"/>
    </location>
</feature>
<evidence type="ECO:0000256" key="2">
    <source>
        <dbReference type="ARBA" id="ARBA00008417"/>
    </source>
</evidence>
<evidence type="ECO:0000256" key="4">
    <source>
        <dbReference type="ARBA" id="ARBA00022448"/>
    </source>
</evidence>
<dbReference type="Pfam" id="PF01554">
    <property type="entry name" value="MatE"/>
    <property type="match status" value="2"/>
</dbReference>
<dbReference type="NCBIfam" id="TIGR00797">
    <property type="entry name" value="matE"/>
    <property type="match status" value="1"/>
</dbReference>
<comment type="caution">
    <text evidence="11">The sequence shown here is derived from an EMBL/GenBank/DDBJ whole genome shotgun (WGS) entry which is preliminary data.</text>
</comment>
<gene>
    <name evidence="11" type="ORF">PBAT_18470</name>
</gene>
<dbReference type="GO" id="GO:0005886">
    <property type="term" value="C:plasma membrane"/>
    <property type="evidence" value="ECO:0007669"/>
    <property type="project" value="UniProtKB-SubCell"/>
</dbReference>
<dbReference type="PANTHER" id="PTHR43823">
    <property type="entry name" value="SPORULATION PROTEIN YKVU"/>
    <property type="match status" value="1"/>
</dbReference>
<sequence length="450" mass="48916">MEAENLHYFEKAPIAKAVAHFAVPMMLGTSMSVIYSILNAYFLGTLGNTAMLTALALTLPLFALIMALGNLIGMGSGTFISRLLGEKKYEDVKHVSSFAFYSSLVLGFIAMAVGLPLIDSIVHGLGATPDSFGFTKDYVTVMLIGSPIVVLFFTLENIVRSEGAAMTSMIGMILSVVVNIILDALVIFVFHWSVIGVASATVISNLVACVYYAFYMGYKSQFLTASVKWFKASKEILSNIFKIGVPVFVMSIFLGAMSLIFNHYLVDYGDQAVAAFGISSRLLQFPEFILMGLCEGVVPLIAFSFTANKLRMKQTIGFTLKIIVALAVVFGIIVYLISDNLIGLFTNDPQLIEMGSYILHVTFLSLFITGMTTLFMGIFQATAQGTAAFIMSIIQGITLIPVLYIANRMNGFQGVVWSLVIADAVAFLVGAIMLYVLRNKLQPDLDSLVQ</sequence>
<feature type="transmembrane region" description="Helical" evidence="10">
    <location>
        <begin position="318"/>
        <end position="337"/>
    </location>
</feature>
<dbReference type="InterPro" id="IPR002528">
    <property type="entry name" value="MATE_fam"/>
</dbReference>
<keyword evidence="6 10" id="KW-0812">Transmembrane</keyword>
<dbReference type="InterPro" id="IPR048279">
    <property type="entry name" value="MdtK-like"/>
</dbReference>
<feature type="transmembrane region" description="Helical" evidence="10">
    <location>
        <begin position="412"/>
        <end position="437"/>
    </location>
</feature>
<feature type="transmembrane region" description="Helical" evidence="10">
    <location>
        <begin position="357"/>
        <end position="379"/>
    </location>
</feature>
<dbReference type="GO" id="GO:0015297">
    <property type="term" value="F:antiporter activity"/>
    <property type="evidence" value="ECO:0007669"/>
    <property type="project" value="InterPro"/>
</dbReference>
<dbReference type="GO" id="GO:0046677">
    <property type="term" value="P:response to antibiotic"/>
    <property type="evidence" value="ECO:0007669"/>
    <property type="project" value="UniProtKB-KW"/>
</dbReference>
<name>A0A168LEU6_9BACL</name>
<dbReference type="InterPro" id="IPR051327">
    <property type="entry name" value="MATE_MepA_subfamily"/>
</dbReference>
<keyword evidence="7 10" id="KW-1133">Transmembrane helix</keyword>
<comment type="similarity">
    <text evidence="2">Belongs to the multi antimicrobial extrusion (MATE) (TC 2.A.66.1) family. MepA subfamily.</text>
</comment>
<dbReference type="PANTHER" id="PTHR43823:SF3">
    <property type="entry name" value="MULTIDRUG EXPORT PROTEIN MEPA"/>
    <property type="match status" value="1"/>
</dbReference>
<dbReference type="PIRSF" id="PIRSF006603">
    <property type="entry name" value="DinF"/>
    <property type="match status" value="1"/>
</dbReference>
<evidence type="ECO:0000256" key="8">
    <source>
        <dbReference type="ARBA" id="ARBA00023136"/>
    </source>
</evidence>
<comment type="subcellular location">
    <subcellularLocation>
        <location evidence="1">Cell membrane</location>
        <topology evidence="1">Multi-pass membrane protein</topology>
    </subcellularLocation>
</comment>
<evidence type="ECO:0000313" key="12">
    <source>
        <dbReference type="Proteomes" id="UP000077355"/>
    </source>
</evidence>
<evidence type="ECO:0000256" key="9">
    <source>
        <dbReference type="ARBA" id="ARBA00023251"/>
    </source>
</evidence>
<keyword evidence="8 10" id="KW-0472">Membrane</keyword>
<keyword evidence="9" id="KW-0046">Antibiotic resistance</keyword>
<evidence type="ECO:0000256" key="6">
    <source>
        <dbReference type="ARBA" id="ARBA00022692"/>
    </source>
</evidence>
<reference evidence="11 12" key="1">
    <citation type="submission" date="2016-03" db="EMBL/GenBank/DDBJ databases">
        <title>Draft genome sequence of Paenibacillus antarcticus CECT 5836.</title>
        <authorList>
            <person name="Shin S.-K."/>
            <person name="Yi H."/>
        </authorList>
    </citation>
    <scope>NUCLEOTIDE SEQUENCE [LARGE SCALE GENOMIC DNA]</scope>
    <source>
        <strain evidence="11 12">CECT 5836</strain>
    </source>
</reference>
<dbReference type="RefSeq" id="WP_068651672.1">
    <property type="nucleotide sequence ID" value="NZ_CP043611.1"/>
</dbReference>
<keyword evidence="5" id="KW-1003">Cell membrane</keyword>
<evidence type="ECO:0000256" key="5">
    <source>
        <dbReference type="ARBA" id="ARBA00022475"/>
    </source>
</evidence>
<evidence type="ECO:0000256" key="1">
    <source>
        <dbReference type="ARBA" id="ARBA00004651"/>
    </source>
</evidence>
<feature type="transmembrane region" description="Helical" evidence="10">
    <location>
        <begin position="198"/>
        <end position="218"/>
    </location>
</feature>
<dbReference type="AlphaFoldDB" id="A0A168LEU6"/>
<keyword evidence="4" id="KW-0813">Transport</keyword>
<proteinExistence type="inferred from homology"/>
<dbReference type="EMBL" id="LVJI01000029">
    <property type="protein sequence ID" value="OAB43294.1"/>
    <property type="molecule type" value="Genomic_DNA"/>
</dbReference>
<dbReference type="InterPro" id="IPR045070">
    <property type="entry name" value="MATE_MepA-like"/>
</dbReference>
<evidence type="ECO:0000256" key="3">
    <source>
        <dbReference type="ARBA" id="ARBA00022106"/>
    </source>
</evidence>
<evidence type="ECO:0000256" key="10">
    <source>
        <dbReference type="SAM" id="Phobius"/>
    </source>
</evidence>
<feature type="transmembrane region" description="Helical" evidence="10">
    <location>
        <begin position="386"/>
        <end position="406"/>
    </location>
</feature>
<dbReference type="CDD" id="cd13143">
    <property type="entry name" value="MATE_MepA_like"/>
    <property type="match status" value="1"/>
</dbReference>
<accession>A0A168LEU6</accession>
<dbReference type="Proteomes" id="UP000077355">
    <property type="component" value="Unassembled WGS sequence"/>
</dbReference>
<evidence type="ECO:0000256" key="7">
    <source>
        <dbReference type="ARBA" id="ARBA00022989"/>
    </source>
</evidence>
<dbReference type="OrthoDB" id="9811110at2"/>
<organism evidence="11 12">
    <name type="scientific">Paenibacillus antarcticus</name>
    <dbReference type="NCBI Taxonomy" id="253703"/>
    <lineage>
        <taxon>Bacteria</taxon>
        <taxon>Bacillati</taxon>
        <taxon>Bacillota</taxon>
        <taxon>Bacilli</taxon>
        <taxon>Bacillales</taxon>
        <taxon>Paenibacillaceae</taxon>
        <taxon>Paenibacillus</taxon>
    </lineage>
</organism>
<feature type="transmembrane region" description="Helical" evidence="10">
    <location>
        <begin position="288"/>
        <end position="306"/>
    </location>
</feature>
<evidence type="ECO:0000313" key="11">
    <source>
        <dbReference type="EMBL" id="OAB43294.1"/>
    </source>
</evidence>
<feature type="transmembrane region" description="Helical" evidence="10">
    <location>
        <begin position="171"/>
        <end position="192"/>
    </location>
</feature>
<feature type="transmembrane region" description="Helical" evidence="10">
    <location>
        <begin position="21"/>
        <end position="42"/>
    </location>
</feature>
<protein>
    <recommendedName>
        <fullName evidence="3">Multidrug export protein MepA</fullName>
    </recommendedName>
</protein>
<dbReference type="GO" id="GO:0042910">
    <property type="term" value="F:xenobiotic transmembrane transporter activity"/>
    <property type="evidence" value="ECO:0007669"/>
    <property type="project" value="InterPro"/>
</dbReference>